<evidence type="ECO:0000256" key="4">
    <source>
        <dbReference type="ARBA" id="ARBA00022842"/>
    </source>
</evidence>
<keyword evidence="6" id="KW-0411">Iron-sulfur</keyword>
<dbReference type="GO" id="GO:0016829">
    <property type="term" value="F:lyase activity"/>
    <property type="evidence" value="ECO:0007669"/>
    <property type="project" value="UniProtKB-KW"/>
</dbReference>
<dbReference type="InterPro" id="IPR013785">
    <property type="entry name" value="Aldolase_TIM"/>
</dbReference>
<name>A0A6J5L7L9_9CAUD</name>
<dbReference type="PIRSF" id="PIRSF000370">
    <property type="entry name" value="QueE"/>
    <property type="match status" value="1"/>
</dbReference>
<evidence type="ECO:0000256" key="3">
    <source>
        <dbReference type="ARBA" id="ARBA00022723"/>
    </source>
</evidence>
<keyword evidence="7" id="KW-0456">Lyase</keyword>
<dbReference type="PROSITE" id="PS51918">
    <property type="entry name" value="RADICAL_SAM"/>
    <property type="match status" value="1"/>
</dbReference>
<evidence type="ECO:0000256" key="1">
    <source>
        <dbReference type="ARBA" id="ARBA00022485"/>
    </source>
</evidence>
<keyword evidence="5" id="KW-0408">Iron</keyword>
<dbReference type="PANTHER" id="PTHR42836">
    <property type="entry name" value="7-CARBOXY-7-DEAZAGUANINE SYNTHASE"/>
    <property type="match status" value="1"/>
</dbReference>
<dbReference type="InterPro" id="IPR024924">
    <property type="entry name" value="7-CO-7-deazaguanine_synth-like"/>
</dbReference>
<dbReference type="GO" id="GO:0051539">
    <property type="term" value="F:4 iron, 4 sulfur cluster binding"/>
    <property type="evidence" value="ECO:0007669"/>
    <property type="project" value="UniProtKB-KW"/>
</dbReference>
<evidence type="ECO:0000256" key="7">
    <source>
        <dbReference type="ARBA" id="ARBA00023239"/>
    </source>
</evidence>
<organism evidence="9">
    <name type="scientific">uncultured Caudovirales phage</name>
    <dbReference type="NCBI Taxonomy" id="2100421"/>
    <lineage>
        <taxon>Viruses</taxon>
        <taxon>Duplodnaviria</taxon>
        <taxon>Heunggongvirae</taxon>
        <taxon>Uroviricota</taxon>
        <taxon>Caudoviricetes</taxon>
        <taxon>Peduoviridae</taxon>
        <taxon>Maltschvirus</taxon>
        <taxon>Maltschvirus maltsch</taxon>
    </lineage>
</organism>
<sequence>MIRLNDIYPTIQGEGSQTGLPMVLIRLQGCAVGCPWCDTKETWFNDDKHKVGTIAEALGTGPRWAETDETEIAQHARELAPSISWALVTGGEPGEQDLRGLVLTLRSEGFQVACETSGTASGVLAAPIDHLTVSPKWDMPGGKELLPDVLRQADELKAVITGPKDVERLDATLKLASPGVIVSVQPVSQQPKATELCVDLAINRGFRLSIQTHKIAGVR</sequence>
<dbReference type="EMBL" id="LR796250">
    <property type="protein sequence ID" value="CAB4130608.1"/>
    <property type="molecule type" value="Genomic_DNA"/>
</dbReference>
<reference evidence="9" key="1">
    <citation type="submission" date="2020-04" db="EMBL/GenBank/DDBJ databases">
        <authorList>
            <person name="Chiriac C."/>
            <person name="Salcher M."/>
            <person name="Ghai R."/>
            <person name="Kavagutti S V."/>
        </authorList>
    </citation>
    <scope>NUCLEOTIDE SEQUENCE</scope>
</reference>
<dbReference type="InterPro" id="IPR007197">
    <property type="entry name" value="rSAM"/>
</dbReference>
<evidence type="ECO:0000256" key="6">
    <source>
        <dbReference type="ARBA" id="ARBA00023014"/>
    </source>
</evidence>
<proteinExistence type="inferred from homology"/>
<dbReference type="Gene3D" id="3.20.20.70">
    <property type="entry name" value="Aldolase class I"/>
    <property type="match status" value="1"/>
</dbReference>
<protein>
    <submittedName>
        <fullName evidence="9">Bsubt_queE, 7-cyano-7-deazaguanosine (PreQ0) biosynthesis protein QueE</fullName>
    </submittedName>
</protein>
<dbReference type="SFLD" id="SFLDS00029">
    <property type="entry name" value="Radical_SAM"/>
    <property type="match status" value="1"/>
</dbReference>
<feature type="domain" description="Radical SAM core" evidence="8">
    <location>
        <begin position="17"/>
        <end position="219"/>
    </location>
</feature>
<keyword evidence="3" id="KW-0479">Metal-binding</keyword>
<evidence type="ECO:0000259" key="8">
    <source>
        <dbReference type="PROSITE" id="PS51918"/>
    </source>
</evidence>
<accession>A0A6J5L7L9</accession>
<dbReference type="HAMAP" id="MF_00917">
    <property type="entry name" value="QueE"/>
    <property type="match status" value="1"/>
</dbReference>
<gene>
    <name evidence="9" type="ORF">UFOVP124_17</name>
</gene>
<evidence type="ECO:0000256" key="2">
    <source>
        <dbReference type="ARBA" id="ARBA00022691"/>
    </source>
</evidence>
<keyword evidence="1" id="KW-0004">4Fe-4S</keyword>
<dbReference type="PANTHER" id="PTHR42836:SF1">
    <property type="entry name" value="7-CARBOXY-7-DEAZAGUANINE SYNTHASE"/>
    <property type="match status" value="1"/>
</dbReference>
<evidence type="ECO:0000313" key="9">
    <source>
        <dbReference type="EMBL" id="CAB4130608.1"/>
    </source>
</evidence>
<dbReference type="GO" id="GO:0046872">
    <property type="term" value="F:metal ion binding"/>
    <property type="evidence" value="ECO:0007669"/>
    <property type="project" value="UniProtKB-KW"/>
</dbReference>
<keyword evidence="4" id="KW-0460">Magnesium</keyword>
<keyword evidence="2" id="KW-0949">S-adenosyl-L-methionine</keyword>
<evidence type="ECO:0000256" key="5">
    <source>
        <dbReference type="ARBA" id="ARBA00023004"/>
    </source>
</evidence>